<feature type="transmembrane region" description="Helical" evidence="1">
    <location>
        <begin position="193"/>
        <end position="212"/>
    </location>
</feature>
<reference evidence="3 4" key="1">
    <citation type="submission" date="2013-12" db="EMBL/GenBank/DDBJ databases">
        <authorList>
            <consortium name="DOE Joint Genome Institute"/>
            <person name="Smidt H."/>
            <person name="Huntemann M."/>
            <person name="Han J."/>
            <person name="Chen A."/>
            <person name="Kyrpides N."/>
            <person name="Mavromatis K."/>
            <person name="Markowitz V."/>
            <person name="Palaniappan K."/>
            <person name="Ivanova N."/>
            <person name="Schaumberg A."/>
            <person name="Pati A."/>
            <person name="Liolios K."/>
            <person name="Nordberg H.P."/>
            <person name="Cantor M.N."/>
            <person name="Hua S.X."/>
            <person name="Woyke T."/>
        </authorList>
    </citation>
    <scope>NUCLEOTIDE SEQUENCE [LARGE SCALE GENOMIC DNA]</scope>
    <source>
        <strain evidence="4">DSM 15288</strain>
    </source>
</reference>
<dbReference type="EMBL" id="CP007032">
    <property type="protein sequence ID" value="AHF07035.1"/>
    <property type="molecule type" value="Genomic_DNA"/>
</dbReference>
<gene>
    <name evidence="3" type="ORF">DESME_08115</name>
</gene>
<dbReference type="STRING" id="871968.DESME_08115"/>
<keyword evidence="1" id="KW-0812">Transmembrane</keyword>
<dbReference type="RefSeq" id="WP_006717090.1">
    <property type="nucleotide sequence ID" value="NZ_CP007032.1"/>
</dbReference>
<dbReference type="KEGG" id="dmt:DESME_08115"/>
<evidence type="ECO:0000313" key="3">
    <source>
        <dbReference type="EMBL" id="AHF07035.1"/>
    </source>
</evidence>
<dbReference type="Pfam" id="PF07158">
    <property type="entry name" value="MatC_N"/>
    <property type="match status" value="1"/>
</dbReference>
<feature type="transmembrane region" description="Helical" evidence="1">
    <location>
        <begin position="44"/>
        <end position="62"/>
    </location>
</feature>
<feature type="transmembrane region" description="Helical" evidence="1">
    <location>
        <begin position="68"/>
        <end position="87"/>
    </location>
</feature>
<feature type="transmembrane region" description="Helical" evidence="1">
    <location>
        <begin position="245"/>
        <end position="278"/>
    </location>
</feature>
<proteinExistence type="predicted"/>
<dbReference type="AlphaFoldDB" id="W0E840"/>
<keyword evidence="4" id="KW-1185">Reference proteome</keyword>
<accession>W0E840</accession>
<dbReference type="eggNOG" id="COG1055">
    <property type="taxonomic scope" value="Bacteria"/>
</dbReference>
<feature type="transmembrane region" description="Helical" evidence="1">
    <location>
        <begin position="416"/>
        <end position="438"/>
    </location>
</feature>
<sequence>MFSVRFLADTGFAHFLANNMDVISLLLLVVAIIISIWKNTNLGTLSLGLALIVGYFIGGVPIKTLIAGYPTSLLIMLAGVTFLFGIAQTNGTLEKITTYTVKSAKGNVAVIPIVLFFLAFAVSSIGPGQISTAALLAAPVMVLATEVGIPPLLMALVVGNGAQAGAMSPLAQNGIVGNSVLAQMGIHDMAMTLWLNMLIVHILVAALAYFLFGGMKLWKKRNDVNSPALVLAKIHVEPFNNQQRWTLGAIAFLVIGVVFFNLDIGFTSFLLGSILILMKCGDEKAAFKSMPWGAIMLVTGVSVMVSLMSKIGGMNLFAEIMSNFSTPFTANLVVGFFSGIVSAYASTSGVIMPAFLPMAPLLLEKIGANPAALPGLITTIVVAGHLTDMSPLSTTGAVFISGAPDSVDSKPLFKGMMIWGLSMSVVGAVLCWFLYTVLGIL</sequence>
<feature type="transmembrane region" description="Helical" evidence="1">
    <location>
        <begin position="108"/>
        <end position="127"/>
    </location>
</feature>
<dbReference type="OrthoDB" id="2814158at2"/>
<dbReference type="Proteomes" id="UP000010847">
    <property type="component" value="Chromosome"/>
</dbReference>
<evidence type="ECO:0000259" key="2">
    <source>
        <dbReference type="Pfam" id="PF07158"/>
    </source>
</evidence>
<protein>
    <submittedName>
        <fullName evidence="3">C4-dicarboxylate ABC transporter</fullName>
    </submittedName>
</protein>
<feature type="transmembrane region" description="Helical" evidence="1">
    <location>
        <begin position="290"/>
        <end position="312"/>
    </location>
</feature>
<organism evidence="3 4">
    <name type="scientific">Desulfitobacterium metallireducens DSM 15288</name>
    <dbReference type="NCBI Taxonomy" id="871968"/>
    <lineage>
        <taxon>Bacteria</taxon>
        <taxon>Bacillati</taxon>
        <taxon>Bacillota</taxon>
        <taxon>Clostridia</taxon>
        <taxon>Eubacteriales</taxon>
        <taxon>Desulfitobacteriaceae</taxon>
        <taxon>Desulfitobacterium</taxon>
    </lineage>
</organism>
<keyword evidence="1" id="KW-1133">Transmembrane helix</keyword>
<feature type="transmembrane region" description="Helical" evidence="1">
    <location>
        <begin position="12"/>
        <end position="37"/>
    </location>
</feature>
<evidence type="ECO:0000313" key="4">
    <source>
        <dbReference type="Proteomes" id="UP000010847"/>
    </source>
</evidence>
<dbReference type="HOGENOM" id="CLU_052316_0_0_9"/>
<feature type="domain" description="Dicarboxylate carrier MatC N-terminal" evidence="2">
    <location>
        <begin position="21"/>
        <end position="166"/>
    </location>
</feature>
<name>W0E840_9FIRM</name>
<feature type="transmembrane region" description="Helical" evidence="1">
    <location>
        <begin position="133"/>
        <end position="158"/>
    </location>
</feature>
<dbReference type="InterPro" id="IPR009827">
    <property type="entry name" value="MatC_N"/>
</dbReference>
<keyword evidence="1" id="KW-0472">Membrane</keyword>
<evidence type="ECO:0000256" key="1">
    <source>
        <dbReference type="SAM" id="Phobius"/>
    </source>
</evidence>
<feature type="transmembrane region" description="Helical" evidence="1">
    <location>
        <begin position="332"/>
        <end position="356"/>
    </location>
</feature>